<dbReference type="EMBL" id="KT006976">
    <property type="protein sequence ID" value="AKQ01751.1"/>
    <property type="molecule type" value="Genomic_DNA"/>
</dbReference>
<feature type="binding site" evidence="8">
    <location>
        <position position="574"/>
    </location>
    <ligand>
        <name>ATP</name>
        <dbReference type="ChEBI" id="CHEBI:30616"/>
    </ligand>
</feature>
<feature type="binding site" evidence="8">
    <location>
        <position position="537"/>
    </location>
    <ligand>
        <name>ATP</name>
        <dbReference type="ChEBI" id="CHEBI:30616"/>
    </ligand>
</feature>
<dbReference type="PANTHER" id="PTHR43555:SF1">
    <property type="entry name" value="PHOSPHORIBOSYLFORMYLGLYCINAMIDINE SYNTHASE SUBUNIT PURL"/>
    <property type="match status" value="1"/>
</dbReference>
<evidence type="ECO:0000256" key="3">
    <source>
        <dbReference type="ARBA" id="ARBA00022723"/>
    </source>
</evidence>
<dbReference type="GO" id="GO:0004642">
    <property type="term" value="F:phosphoribosylformylglycinamidine synthase activity"/>
    <property type="evidence" value="ECO:0007669"/>
    <property type="project" value="UniProtKB-UniRule"/>
</dbReference>
<comment type="subcellular location">
    <subcellularLocation>
        <location evidence="8">Cytoplasm</location>
    </subcellularLocation>
</comment>
<evidence type="ECO:0000259" key="11">
    <source>
        <dbReference type="Pfam" id="PF18072"/>
    </source>
</evidence>
<dbReference type="PANTHER" id="PTHR43555">
    <property type="entry name" value="PHOSPHORIBOSYLFORMYLGLYCINAMIDINE SYNTHASE SUBUNIT PURL"/>
    <property type="match status" value="1"/>
</dbReference>
<keyword evidence="1 8" id="KW-0963">Cytoplasm</keyword>
<evidence type="ECO:0000256" key="4">
    <source>
        <dbReference type="ARBA" id="ARBA00022741"/>
    </source>
</evidence>
<feature type="binding site" evidence="8">
    <location>
        <begin position="118"/>
        <end position="121"/>
    </location>
    <ligand>
        <name>substrate</name>
    </ligand>
</feature>
<dbReference type="CDD" id="cd02203">
    <property type="entry name" value="PurL_repeat1"/>
    <property type="match status" value="1"/>
</dbReference>
<feature type="binding site" evidence="8">
    <location>
        <position position="275"/>
    </location>
    <ligand>
        <name>substrate</name>
    </ligand>
</feature>
<dbReference type="SUPFAM" id="SSF56042">
    <property type="entry name" value="PurM C-terminal domain-like"/>
    <property type="match status" value="2"/>
</dbReference>
<keyword evidence="3 8" id="KW-0479">Metal-binding</keyword>
<feature type="binding site" evidence="8">
    <location>
        <position position="117"/>
    </location>
    <ligand>
        <name>Mg(2+)</name>
        <dbReference type="ChEBI" id="CHEBI:18420"/>
        <label>1</label>
    </ligand>
</feature>
<keyword evidence="4 8" id="KW-0547">Nucleotide-binding</keyword>
<dbReference type="InterPro" id="IPR036676">
    <property type="entry name" value="PurM-like_C_sf"/>
</dbReference>
<dbReference type="CDD" id="cd02204">
    <property type="entry name" value="PurL_repeat2"/>
    <property type="match status" value="1"/>
</dbReference>
<evidence type="ECO:0000256" key="7">
    <source>
        <dbReference type="ARBA" id="ARBA00022842"/>
    </source>
</evidence>
<name>A0A0H4T292_9EURY</name>
<feature type="domain" description="PurM-like C-terminal" evidence="10">
    <location>
        <begin position="612"/>
        <end position="747"/>
    </location>
</feature>
<dbReference type="GO" id="GO:0006189">
    <property type="term" value="P:'de novo' IMP biosynthetic process"/>
    <property type="evidence" value="ECO:0007669"/>
    <property type="project" value="UniProtKB-UniRule"/>
</dbReference>
<feature type="binding site" evidence="8">
    <location>
        <position position="303"/>
    </location>
    <ligand>
        <name>Mg(2+)</name>
        <dbReference type="ChEBI" id="CHEBI:18420"/>
        <label>2</label>
    </ligand>
</feature>
<reference evidence="12" key="1">
    <citation type="journal article" date="2015" name="ISME J.">
        <title>Aquifer environment selects for microbial species cohorts in sediment and groundwater.</title>
        <authorList>
            <person name="Hug L.A."/>
            <person name="Thomas B.C."/>
            <person name="Brown C.T."/>
            <person name="Frischkorn K.R."/>
            <person name="Williams K.H."/>
            <person name="Tringe S.G."/>
            <person name="Banfield J.F."/>
        </authorList>
    </citation>
    <scope>NUCLEOTIDE SEQUENCE</scope>
</reference>
<dbReference type="InterPro" id="IPR016188">
    <property type="entry name" value="PurM-like_N"/>
</dbReference>
<evidence type="ECO:0000256" key="6">
    <source>
        <dbReference type="ARBA" id="ARBA00022840"/>
    </source>
</evidence>
<dbReference type="InterPro" id="IPR010074">
    <property type="entry name" value="PRibForGlyAmidine_synth_PurL"/>
</dbReference>
<dbReference type="Pfam" id="PF00586">
    <property type="entry name" value="AIRS"/>
    <property type="match status" value="2"/>
</dbReference>
<evidence type="ECO:0000313" key="12">
    <source>
        <dbReference type="EMBL" id="AKQ01751.1"/>
    </source>
</evidence>
<dbReference type="Pfam" id="PF18072">
    <property type="entry name" value="FGAR-AT_linker"/>
    <property type="match status" value="1"/>
</dbReference>
<sequence length="780" mass="83227">MAERYRRRPGVPFELLDVSLRGASDAELAGISEDLGLALSAHEMRRVQAYFDVTGRDPTDVEVQSLGQAWSEHCCYKSSKVFLREFIFPVQAPYVIDRGDAGVVEFDADHAVALRIESHNHPSAVEPYGGATTGIGGILRDVLAMGAQPIALADPLHFGPLDFPFEKLPKGLKHPKYLFGGVVAGIRDYGNRVGIPTVAGGIVFDPGYVGNILVNVACVGFAKKSQLVRNRVKSARDVFILCGGRTGRDGIHGVTYASVDLTEAAVEEWQGGAVQLGDPILKEPLIHACVEAAQAGLLDGLKDLGGGGLSCVVGELALAGGFGAEVDLEKVPLKEEGLAPWEIWVSESQERMMLAVAPENVDRVLRIFDLYDVPATVIARVIPEKVCRVRHHGTVVLEMDLEFYTGGPEYRRPYAPPSPLPSQDVVMPEEPRDYGKVLLALLGSANIASKEYVIRQYDHEVRASTVLKPLQGVIGKAAHGDAAVLRPLVDSWRGLAVATASTPGYTAIDPFRGGAGAVDEVCRNLVAVGARPHALTNCLNFGNPEKPDRLWSFREAVRGIGRTAQALGVPIPSGNVSFYNESELGAVPPTPVVLGIGIVDDLRTCVTSDFKRAGDAVVLVGSTRSELGGSEYLRLRGRGSGPVPDVDPAGLKASMGRLLEASRRGAVAACHDLSHGGLAVAAAEMCLGGDVGADLRTDAMDPMRWDAQLFSESHGRWLVEVRAGREAEFAHLLEGVPTAALGRVGARSLRIRGGPRALSLGLPSMRKAWSEAIPRQVVVS</sequence>
<feature type="binding site" evidence="8">
    <location>
        <position position="115"/>
    </location>
    <ligand>
        <name>ATP</name>
        <dbReference type="ChEBI" id="CHEBI:30616"/>
    </ligand>
</feature>
<dbReference type="PIRSF" id="PIRSF001587">
    <property type="entry name" value="FGAM_synthase_II"/>
    <property type="match status" value="1"/>
</dbReference>
<evidence type="ECO:0000256" key="1">
    <source>
        <dbReference type="ARBA" id="ARBA00022490"/>
    </source>
</evidence>
<feature type="domain" description="PurM-like C-terminal" evidence="10">
    <location>
        <begin position="237"/>
        <end position="390"/>
    </location>
</feature>
<organism evidence="12">
    <name type="scientific">uncultured euryarchaeote Rifle_16ft_4_minimus_23719</name>
    <dbReference type="NCBI Taxonomy" id="1665190"/>
    <lineage>
        <taxon>Archaea</taxon>
        <taxon>Methanobacteriati</taxon>
        <taxon>Methanobacteriota</taxon>
        <taxon>environmental samples</taxon>
    </lineage>
</organism>
<gene>
    <name evidence="8" type="primary">purL</name>
</gene>
<dbReference type="InterPro" id="IPR010918">
    <property type="entry name" value="PurM-like_C_dom"/>
</dbReference>
<feature type="domain" description="PurM-like N-terminal" evidence="9">
    <location>
        <begin position="99"/>
        <end position="221"/>
    </location>
</feature>
<dbReference type="GO" id="GO:0005737">
    <property type="term" value="C:cytoplasm"/>
    <property type="evidence" value="ECO:0007669"/>
    <property type="project" value="UniProtKB-SubCell"/>
</dbReference>
<comment type="similarity">
    <text evidence="8">Belongs to the FGAMS family.</text>
</comment>
<dbReference type="NCBIfam" id="TIGR01736">
    <property type="entry name" value="FGAM_synth_II"/>
    <property type="match status" value="1"/>
</dbReference>
<feature type="active site" evidence="8">
    <location>
        <position position="73"/>
    </location>
</feature>
<feature type="domain" description="Phosphoribosylformylglycinamidine synthase linker" evidence="11">
    <location>
        <begin position="30"/>
        <end position="77"/>
    </location>
</feature>
<dbReference type="EC" id="6.3.5.3" evidence="8"/>
<evidence type="ECO:0000256" key="5">
    <source>
        <dbReference type="ARBA" id="ARBA00022755"/>
    </source>
</evidence>
<comment type="function">
    <text evidence="8">Part of the phosphoribosylformylglycinamidine synthase complex involved in the purines biosynthetic pathway. Catalyzes the ATP-dependent conversion of formylglycinamide ribonucleotide (FGAR) and glutamine to yield formylglycinamidine ribonucleotide (FGAM) and glutamate. The FGAM synthase complex is composed of three subunits. PurQ produces an ammonia molecule by converting glutamine to glutamate. PurL transfers the ammonia molecule to FGAR to form FGAM in an ATP-dependent manner. PurS interacts with PurQ and PurL and is thought to assist in the transfer of the ammonia molecule from PurQ to PurL.</text>
</comment>
<feature type="binding site" evidence="8">
    <location>
        <position position="76"/>
    </location>
    <ligand>
        <name>ATP</name>
        <dbReference type="ChEBI" id="CHEBI:30616"/>
    </ligand>
</feature>
<feature type="binding site" evidence="8">
    <location>
        <position position="575"/>
    </location>
    <ligand>
        <name>Mg(2+)</name>
        <dbReference type="ChEBI" id="CHEBI:18420"/>
        <label>1</label>
    </ligand>
</feature>
<evidence type="ECO:0000256" key="2">
    <source>
        <dbReference type="ARBA" id="ARBA00022598"/>
    </source>
</evidence>
<feature type="binding site" evidence="8">
    <location>
        <position position="141"/>
    </location>
    <ligand>
        <name>Mg(2+)</name>
        <dbReference type="ChEBI" id="CHEBI:18420"/>
        <label>2</label>
    </ligand>
</feature>
<dbReference type="Gene3D" id="3.90.650.10">
    <property type="entry name" value="PurM-like C-terminal domain"/>
    <property type="match status" value="2"/>
</dbReference>
<evidence type="ECO:0000259" key="9">
    <source>
        <dbReference type="Pfam" id="PF00586"/>
    </source>
</evidence>
<feature type="active site" description="Proton acceptor" evidence="8">
    <location>
        <position position="119"/>
    </location>
</feature>
<keyword evidence="6 8" id="KW-0067">ATP-binding</keyword>
<dbReference type="AlphaFoldDB" id="A0A0H4T292"/>
<evidence type="ECO:0000256" key="8">
    <source>
        <dbReference type="HAMAP-Rule" id="MF_00420"/>
    </source>
</evidence>
<feature type="binding site" evidence="8">
    <location>
        <position position="140"/>
    </location>
    <ligand>
        <name>substrate</name>
    </ligand>
</feature>
<feature type="domain" description="PurM-like N-terminal" evidence="9">
    <location>
        <begin position="480"/>
        <end position="599"/>
    </location>
</feature>
<dbReference type="Pfam" id="PF02769">
    <property type="entry name" value="AIRS_C"/>
    <property type="match status" value="2"/>
</dbReference>
<dbReference type="UniPathway" id="UPA00074">
    <property type="reaction ID" value="UER00128"/>
</dbReference>
<dbReference type="InterPro" id="IPR036921">
    <property type="entry name" value="PurM-like_N_sf"/>
</dbReference>
<comment type="caution">
    <text evidence="8">Lacks conserved residue(s) required for the propagation of feature annotation.</text>
</comment>
<keyword evidence="2 8" id="KW-0436">Ligase</keyword>
<dbReference type="GO" id="GO:0000287">
    <property type="term" value="F:magnesium ion binding"/>
    <property type="evidence" value="ECO:0007669"/>
    <property type="project" value="UniProtKB-UniRule"/>
</dbReference>
<comment type="catalytic activity">
    <reaction evidence="8">
        <text>N(2)-formyl-N(1)-(5-phospho-beta-D-ribosyl)glycinamide + L-glutamine + ATP + H2O = 2-formamido-N(1)-(5-O-phospho-beta-D-ribosyl)acetamidine + L-glutamate + ADP + phosphate + H(+)</text>
        <dbReference type="Rhea" id="RHEA:17129"/>
        <dbReference type="ChEBI" id="CHEBI:15377"/>
        <dbReference type="ChEBI" id="CHEBI:15378"/>
        <dbReference type="ChEBI" id="CHEBI:29985"/>
        <dbReference type="ChEBI" id="CHEBI:30616"/>
        <dbReference type="ChEBI" id="CHEBI:43474"/>
        <dbReference type="ChEBI" id="CHEBI:58359"/>
        <dbReference type="ChEBI" id="CHEBI:147286"/>
        <dbReference type="ChEBI" id="CHEBI:147287"/>
        <dbReference type="ChEBI" id="CHEBI:456216"/>
        <dbReference type="EC" id="6.3.5.3"/>
    </reaction>
</comment>
<keyword evidence="7 8" id="KW-0460">Magnesium</keyword>
<dbReference type="GO" id="GO:0005524">
    <property type="term" value="F:ATP binding"/>
    <property type="evidence" value="ECO:0007669"/>
    <property type="project" value="UniProtKB-UniRule"/>
</dbReference>
<comment type="subunit">
    <text evidence="8">Monomer. Part of the FGAM synthase complex composed of 1 PurL, 1 PurQ and 2 PurS subunits.</text>
</comment>
<dbReference type="SUPFAM" id="SSF109736">
    <property type="entry name" value="FGAM synthase PurL, linker domain"/>
    <property type="match status" value="1"/>
</dbReference>
<dbReference type="Gene3D" id="3.30.1330.10">
    <property type="entry name" value="PurM-like, N-terminal domain"/>
    <property type="match status" value="2"/>
</dbReference>
<protein>
    <recommendedName>
        <fullName evidence="8">Phosphoribosylformylglycinamidine synthase subunit PurL</fullName>
        <shortName evidence="8">FGAM synthase</shortName>
        <ecNumber evidence="8">6.3.5.3</ecNumber>
    </recommendedName>
    <alternativeName>
        <fullName evidence="8">Formylglycinamide ribonucleotide amidotransferase subunit II</fullName>
        <shortName evidence="8">FGAR amidotransferase II</shortName>
        <shortName evidence="8">FGAR-AT II</shortName>
    </alternativeName>
    <alternativeName>
        <fullName evidence="8">Glutamine amidotransferase PurL</fullName>
    </alternativeName>
    <alternativeName>
        <fullName evidence="8">Phosphoribosylformylglycinamidine synthase subunit II</fullName>
    </alternativeName>
</protein>
<comment type="pathway">
    <text evidence="8">Purine metabolism; IMP biosynthesis via de novo pathway; 5-amino-1-(5-phospho-D-ribosyl)imidazole from N(2)-formyl-N(1)-(5-phospho-D-ribosyl)glycinamide: step 1/2.</text>
</comment>
<dbReference type="SUPFAM" id="SSF55326">
    <property type="entry name" value="PurM N-terminal domain-like"/>
    <property type="match status" value="2"/>
</dbReference>
<dbReference type="HAMAP" id="MF_00420">
    <property type="entry name" value="PurL_2"/>
    <property type="match status" value="1"/>
</dbReference>
<feature type="binding site" evidence="8">
    <location>
        <begin position="347"/>
        <end position="349"/>
    </location>
    <ligand>
        <name>substrate</name>
    </ligand>
</feature>
<keyword evidence="5 8" id="KW-0658">Purine biosynthesis</keyword>
<proteinExistence type="inferred from homology"/>
<feature type="binding site" evidence="8">
    <location>
        <position position="577"/>
    </location>
    <ligand>
        <name>substrate</name>
    </ligand>
</feature>
<evidence type="ECO:0000259" key="10">
    <source>
        <dbReference type="Pfam" id="PF02769"/>
    </source>
</evidence>
<dbReference type="NCBIfam" id="NF002290">
    <property type="entry name" value="PRK01213.1"/>
    <property type="match status" value="1"/>
</dbReference>
<accession>A0A0H4T292</accession>
<dbReference type="InterPro" id="IPR041609">
    <property type="entry name" value="PurL_linker"/>
</dbReference>